<reference evidence="2" key="1">
    <citation type="journal article" date="2022" name="Nat. Commun.">
        <title>Chromosome evolution and the genetic basis of agronomically important traits in greater yam.</title>
        <authorList>
            <person name="Bredeson J.V."/>
            <person name="Lyons J.B."/>
            <person name="Oniyinde I.O."/>
            <person name="Okereke N.R."/>
            <person name="Kolade O."/>
            <person name="Nnabue I."/>
            <person name="Nwadili C.O."/>
            <person name="Hribova E."/>
            <person name="Parker M."/>
            <person name="Nwogha J."/>
            <person name="Shu S."/>
            <person name="Carlson J."/>
            <person name="Kariba R."/>
            <person name="Muthemba S."/>
            <person name="Knop K."/>
            <person name="Barton G.J."/>
            <person name="Sherwood A.V."/>
            <person name="Lopez-Montes A."/>
            <person name="Asiedu R."/>
            <person name="Jamnadass R."/>
            <person name="Muchugi A."/>
            <person name="Goodstein D."/>
            <person name="Egesi C.N."/>
            <person name="Featherston J."/>
            <person name="Asfaw A."/>
            <person name="Simpson G.G."/>
            <person name="Dolezel J."/>
            <person name="Hendre P.S."/>
            <person name="Van Deynze A."/>
            <person name="Kumar P.L."/>
            <person name="Obidiegwu J.E."/>
            <person name="Bhattacharjee R."/>
            <person name="Rokhsar D.S."/>
        </authorList>
    </citation>
    <scope>NUCLEOTIDE SEQUENCE [LARGE SCALE GENOMIC DNA]</scope>
    <source>
        <strain evidence="2">cv. TDa95/00328</strain>
    </source>
</reference>
<dbReference type="EC" id="4.1.1.17" evidence="1"/>
<name>A0ACB7URF1_DIOAL</name>
<gene>
    <name evidence="1" type="ORF">IHE45_14G045500</name>
</gene>
<evidence type="ECO:0000313" key="1">
    <source>
        <dbReference type="EMBL" id="KAH7663321.1"/>
    </source>
</evidence>
<protein>
    <submittedName>
        <fullName evidence="1">Ornithine/DAP/Arg decarboxylase protein</fullName>
        <ecNumber evidence="1">4.1.1.17</ecNumber>
    </submittedName>
</protein>
<proteinExistence type="predicted"/>
<keyword evidence="2" id="KW-1185">Reference proteome</keyword>
<organism evidence="1 2">
    <name type="scientific">Dioscorea alata</name>
    <name type="common">Purple yam</name>
    <dbReference type="NCBI Taxonomy" id="55571"/>
    <lineage>
        <taxon>Eukaryota</taxon>
        <taxon>Viridiplantae</taxon>
        <taxon>Streptophyta</taxon>
        <taxon>Embryophyta</taxon>
        <taxon>Tracheophyta</taxon>
        <taxon>Spermatophyta</taxon>
        <taxon>Magnoliopsida</taxon>
        <taxon>Liliopsida</taxon>
        <taxon>Dioscoreales</taxon>
        <taxon>Dioscoreaceae</taxon>
        <taxon>Dioscorea</taxon>
    </lineage>
</organism>
<dbReference type="EMBL" id="CM037024">
    <property type="protein sequence ID" value="KAH7663321.1"/>
    <property type="molecule type" value="Genomic_DNA"/>
</dbReference>
<dbReference type="Proteomes" id="UP000827976">
    <property type="component" value="Chromosome 14"/>
</dbReference>
<comment type="caution">
    <text evidence="1">The sequence shown here is derived from an EMBL/GenBank/DDBJ whole genome shotgun (WGS) entry which is preliminary data.</text>
</comment>
<keyword evidence="1" id="KW-0456">Lyase</keyword>
<sequence>MVQLTGLQTAPGLKSKNILSLRDSSTEAIIELIQSIINCNPDVDEPFYVMDLGAIVGLFKMWNHFFKNVQPFYAVKCNPDPAFLGTMAALGAGFDCASRREIEAVLALGVAADRIIYPNPCKPESDIRLAAKVGVNLTTFDSIYELSKIKKHHPKCSLLLRLKAPDESGARIPLGTKFGALPEEVEPLLRAAKNAELTVIGVSFHVGSAATNSDTYREAIALAKSVFDVANKIGGACMRMLNIGGGFMAGTQFEETTNVIKTAIETCFSDMPELEVIAEPGRFFAETALTLAMKIIGKRVRDQLYEYWISDGIHGSLSCIKNNSADLMVMPLACYSDSDNIMCAAKVRYQSTIFGPTCDAMDTILKGELLPELEVGDWLVSPNMGAYKKSMGSGFNGFLTSDTPVYLGYSCGN</sequence>
<evidence type="ECO:0000313" key="2">
    <source>
        <dbReference type="Proteomes" id="UP000827976"/>
    </source>
</evidence>
<accession>A0ACB7URF1</accession>